<dbReference type="OrthoDB" id="2424620at2759"/>
<dbReference type="Proteomes" id="UP000266861">
    <property type="component" value="Unassembled WGS sequence"/>
</dbReference>
<comment type="caution">
    <text evidence="1">The sequence shown here is derived from an EMBL/GenBank/DDBJ whole genome shotgun (WGS) entry which is preliminary data.</text>
</comment>
<keyword evidence="2" id="KW-1185">Reference proteome</keyword>
<organism evidence="1 2">
    <name type="scientific">Diversispora epigaea</name>
    <dbReference type="NCBI Taxonomy" id="1348612"/>
    <lineage>
        <taxon>Eukaryota</taxon>
        <taxon>Fungi</taxon>
        <taxon>Fungi incertae sedis</taxon>
        <taxon>Mucoromycota</taxon>
        <taxon>Glomeromycotina</taxon>
        <taxon>Glomeromycetes</taxon>
        <taxon>Diversisporales</taxon>
        <taxon>Diversisporaceae</taxon>
        <taxon>Diversispora</taxon>
    </lineage>
</organism>
<protein>
    <submittedName>
        <fullName evidence="1">Uncharacterized protein</fullName>
    </submittedName>
</protein>
<gene>
    <name evidence="1" type="ORF">Glove_261g19</name>
</gene>
<dbReference type="AlphaFoldDB" id="A0A397IBP3"/>
<evidence type="ECO:0000313" key="2">
    <source>
        <dbReference type="Proteomes" id="UP000266861"/>
    </source>
</evidence>
<sequence>MSDLLIDVQSLQSLMSLLATSAEATVEPRNPNVRFVESINLKGYMDKSCRGWILNINKNTKHMLRLEEVKSQLHTSTKIEEVDAIVQALNNSEMDPNYERDTYPVGTIIQILTRLMAYSLQFKRCMSSSPDSRLTSAVVAVSDYRRAQVDLSNPFTTVEWRTLITEFLEKSQTVLRLSVNPFSDPTDDLKAILVGSSPFRVTGGGIQPLDTETTYAENLYRQASGQFKLFNGASHRDSKFIQFGFKEYVRHRIPVKRVSNGAYCCYMDPLKNVYYFTTISLDPFYFNVLKNLLIHEIVTGKAAYIHTAVQLCMSMCTCEEDFKLMNEYGIIQWDFPMEGYESFCEKMKELLDVMYCWKFLNTLNWHTEMVKIARQKDKLGDTSNWNDFAATCYSGGLLKKELDTVIYKNLS</sequence>
<accession>A0A397IBP3</accession>
<reference evidence="1 2" key="1">
    <citation type="submission" date="2018-08" db="EMBL/GenBank/DDBJ databases">
        <title>Genome and evolution of the arbuscular mycorrhizal fungus Diversispora epigaea (formerly Glomus versiforme) and its bacterial endosymbionts.</title>
        <authorList>
            <person name="Sun X."/>
            <person name="Fei Z."/>
            <person name="Harrison M."/>
        </authorList>
    </citation>
    <scope>NUCLEOTIDE SEQUENCE [LARGE SCALE GENOMIC DNA]</scope>
    <source>
        <strain evidence="1 2">IT104</strain>
    </source>
</reference>
<proteinExistence type="predicted"/>
<evidence type="ECO:0000313" key="1">
    <source>
        <dbReference type="EMBL" id="RHZ71206.1"/>
    </source>
</evidence>
<name>A0A397IBP3_9GLOM</name>
<dbReference type="EMBL" id="PQFF01000239">
    <property type="protein sequence ID" value="RHZ71206.1"/>
    <property type="molecule type" value="Genomic_DNA"/>
</dbReference>